<feature type="transmembrane region" description="Helical" evidence="6">
    <location>
        <begin position="388"/>
        <end position="407"/>
    </location>
</feature>
<keyword evidence="2 6" id="KW-0812">Transmembrane</keyword>
<dbReference type="Pfam" id="PF07690">
    <property type="entry name" value="MFS_1"/>
    <property type="match status" value="1"/>
</dbReference>
<feature type="compositionally biased region" description="Pro residues" evidence="5">
    <location>
        <begin position="18"/>
        <end position="32"/>
    </location>
</feature>
<evidence type="ECO:0000256" key="1">
    <source>
        <dbReference type="ARBA" id="ARBA00004141"/>
    </source>
</evidence>
<comment type="caution">
    <text evidence="8">The sequence shown here is derived from an EMBL/GenBank/DDBJ whole genome shotgun (WGS) entry which is preliminary data.</text>
</comment>
<sequence length="586" mass="64886">MPITTSDSLASLALHPPQVLPPIPPIPPSPPPRTRDLNHQPSMSTCHDRDSITIVNPSRRSLDRHDQPADDDDVNSEFHHEAYGPEPGEKDWDAFEVRFPPGSPEDPRNWSRAQRWYLTTLGGLLVLNATFASSAPSGVIPELMEYFTFSQEVAVLCIALFVGGYCVGPLLWGPLSEQYGRRPIFILTFILYTGFQVGCALSRNTGSILVFRFLGGVFASAPLTNSGAVISDIWDANTRGKALGVFAAAPFAGPSLAPIVSGFMSVSGVSWRWTFWTLALFAGTCLFLIVFTLPETFVPVLLVRKAAKLRKETGDSRYWAPLERQKMGFMKRVEHIVGRPFKILVLEPMLMAITIYMAFIYGCLYLLFEAFPIVFFVGHHFNAGVSGLMFLPVLIGGISGVLVYILVFNPRYERLSAKYAPNPVPPEYRLEQCLWAAPMFAISFFWFGWTSYPSISYWAPMMAGLPLGFSIIWIFIGLFNYIIDAYLFVAASALAANTIVRSSFGAGFPLFASQMFENLNPRWASTLLGCIAVLLAPIPFVLKRYGHHIRKRSKFAPQLPDTVGEKAGGVAAPKQVADKFPKTETV</sequence>
<feature type="transmembrane region" description="Helical" evidence="6">
    <location>
        <begin position="116"/>
        <end position="133"/>
    </location>
</feature>
<comment type="subcellular location">
    <subcellularLocation>
        <location evidence="1">Membrane</location>
        <topology evidence="1">Multi-pass membrane protein</topology>
    </subcellularLocation>
</comment>
<feature type="domain" description="Major facilitator superfamily (MFS) profile" evidence="7">
    <location>
        <begin position="115"/>
        <end position="586"/>
    </location>
</feature>
<feature type="transmembrane region" description="Helical" evidence="6">
    <location>
        <begin position="209"/>
        <end position="230"/>
    </location>
</feature>
<feature type="compositionally biased region" description="Basic and acidic residues" evidence="5">
    <location>
        <begin position="76"/>
        <end position="85"/>
    </location>
</feature>
<feature type="transmembrane region" description="Helical" evidence="6">
    <location>
        <begin position="153"/>
        <end position="172"/>
    </location>
</feature>
<dbReference type="FunFam" id="1.20.1250.20:FF:000011">
    <property type="entry name" value="MFS multidrug transporter, putative"/>
    <property type="match status" value="1"/>
</dbReference>
<accession>A0AAD5YG40</accession>
<dbReference type="SUPFAM" id="SSF103473">
    <property type="entry name" value="MFS general substrate transporter"/>
    <property type="match status" value="1"/>
</dbReference>
<dbReference type="PANTHER" id="PTHR23502">
    <property type="entry name" value="MAJOR FACILITATOR SUPERFAMILY"/>
    <property type="match status" value="1"/>
</dbReference>
<evidence type="ECO:0000256" key="3">
    <source>
        <dbReference type="ARBA" id="ARBA00022989"/>
    </source>
</evidence>
<organism evidence="8 9">
    <name type="scientific">Meripilus lineatus</name>
    <dbReference type="NCBI Taxonomy" id="2056292"/>
    <lineage>
        <taxon>Eukaryota</taxon>
        <taxon>Fungi</taxon>
        <taxon>Dikarya</taxon>
        <taxon>Basidiomycota</taxon>
        <taxon>Agaricomycotina</taxon>
        <taxon>Agaricomycetes</taxon>
        <taxon>Polyporales</taxon>
        <taxon>Meripilaceae</taxon>
        <taxon>Meripilus</taxon>
    </lineage>
</organism>
<evidence type="ECO:0000256" key="6">
    <source>
        <dbReference type="SAM" id="Phobius"/>
    </source>
</evidence>
<proteinExistence type="predicted"/>
<dbReference type="AlphaFoldDB" id="A0AAD5YG40"/>
<evidence type="ECO:0000256" key="5">
    <source>
        <dbReference type="SAM" id="MobiDB-lite"/>
    </source>
</evidence>
<dbReference type="Proteomes" id="UP001212997">
    <property type="component" value="Unassembled WGS sequence"/>
</dbReference>
<dbReference type="GO" id="GO:0005886">
    <property type="term" value="C:plasma membrane"/>
    <property type="evidence" value="ECO:0007669"/>
    <property type="project" value="TreeGrafter"/>
</dbReference>
<dbReference type="PROSITE" id="PS50850">
    <property type="entry name" value="MFS"/>
    <property type="match status" value="1"/>
</dbReference>
<evidence type="ECO:0000259" key="7">
    <source>
        <dbReference type="PROSITE" id="PS50850"/>
    </source>
</evidence>
<dbReference type="Gene3D" id="1.20.1250.20">
    <property type="entry name" value="MFS general substrate transporter like domains"/>
    <property type="match status" value="1"/>
</dbReference>
<evidence type="ECO:0000313" key="8">
    <source>
        <dbReference type="EMBL" id="KAJ3483517.1"/>
    </source>
</evidence>
<dbReference type="InterPro" id="IPR020846">
    <property type="entry name" value="MFS_dom"/>
</dbReference>
<keyword evidence="9" id="KW-1185">Reference proteome</keyword>
<feature type="transmembrane region" description="Helical" evidence="6">
    <location>
        <begin position="349"/>
        <end position="368"/>
    </location>
</feature>
<feature type="transmembrane region" description="Helical" evidence="6">
    <location>
        <begin position="523"/>
        <end position="542"/>
    </location>
</feature>
<evidence type="ECO:0000256" key="2">
    <source>
        <dbReference type="ARBA" id="ARBA00022692"/>
    </source>
</evidence>
<dbReference type="PANTHER" id="PTHR23502:SF173">
    <property type="entry name" value="MFS-MULTIDRUG-RESISTANCE TRANSPORTER-RELATED"/>
    <property type="match status" value="1"/>
</dbReference>
<keyword evidence="4 6" id="KW-0472">Membrane</keyword>
<protein>
    <recommendedName>
        <fullName evidence="7">Major facilitator superfamily (MFS) profile domain-containing protein</fullName>
    </recommendedName>
</protein>
<dbReference type="GO" id="GO:0022857">
    <property type="term" value="F:transmembrane transporter activity"/>
    <property type="evidence" value="ECO:0007669"/>
    <property type="project" value="InterPro"/>
</dbReference>
<feature type="transmembrane region" description="Helical" evidence="6">
    <location>
        <begin position="242"/>
        <end position="263"/>
    </location>
</feature>
<gene>
    <name evidence="8" type="ORF">NLI96_g6258</name>
</gene>
<evidence type="ECO:0000256" key="4">
    <source>
        <dbReference type="ARBA" id="ARBA00023136"/>
    </source>
</evidence>
<feature type="transmembrane region" description="Helical" evidence="6">
    <location>
        <begin position="455"/>
        <end position="479"/>
    </location>
</feature>
<evidence type="ECO:0000313" key="9">
    <source>
        <dbReference type="Proteomes" id="UP001212997"/>
    </source>
</evidence>
<dbReference type="CDD" id="cd17323">
    <property type="entry name" value="MFS_Tpo1_MDR_like"/>
    <property type="match status" value="1"/>
</dbReference>
<keyword evidence="3 6" id="KW-1133">Transmembrane helix</keyword>
<feature type="region of interest" description="Disordered" evidence="5">
    <location>
        <begin position="1"/>
        <end position="85"/>
    </location>
</feature>
<reference evidence="8" key="1">
    <citation type="submission" date="2022-07" db="EMBL/GenBank/DDBJ databases">
        <title>Genome Sequence of Physisporinus lineatus.</title>
        <authorList>
            <person name="Buettner E."/>
        </authorList>
    </citation>
    <scope>NUCLEOTIDE SEQUENCE</scope>
    <source>
        <strain evidence="8">VT162</strain>
    </source>
</reference>
<feature type="transmembrane region" description="Helical" evidence="6">
    <location>
        <begin position="184"/>
        <end position="203"/>
    </location>
</feature>
<dbReference type="EMBL" id="JANAWD010000225">
    <property type="protein sequence ID" value="KAJ3483517.1"/>
    <property type="molecule type" value="Genomic_DNA"/>
</dbReference>
<dbReference type="InterPro" id="IPR011701">
    <property type="entry name" value="MFS"/>
</dbReference>
<feature type="transmembrane region" description="Helical" evidence="6">
    <location>
        <begin position="428"/>
        <end position="449"/>
    </location>
</feature>
<name>A0AAD5YG40_9APHY</name>
<feature type="transmembrane region" description="Helical" evidence="6">
    <location>
        <begin position="275"/>
        <end position="303"/>
    </location>
</feature>
<feature type="transmembrane region" description="Helical" evidence="6">
    <location>
        <begin position="486"/>
        <end position="511"/>
    </location>
</feature>
<dbReference type="InterPro" id="IPR036259">
    <property type="entry name" value="MFS_trans_sf"/>
</dbReference>